<feature type="transmembrane region" description="Helical" evidence="1">
    <location>
        <begin position="43"/>
        <end position="63"/>
    </location>
</feature>
<reference evidence="3 4" key="1">
    <citation type="submission" date="2016-08" db="EMBL/GenBank/DDBJ databases">
        <authorList>
            <person name="Seilhamer J.J."/>
        </authorList>
    </citation>
    <scope>NUCLEOTIDE SEQUENCE [LARGE SCALE GENOMIC DNA]</scope>
    <source>
        <strain evidence="3">Buetzberg</strain>
    </source>
</reference>
<protein>
    <recommendedName>
        <fullName evidence="2">Zinc-ribbon domain-containing protein</fullName>
    </recommendedName>
</protein>
<feature type="domain" description="Zinc-ribbon" evidence="2">
    <location>
        <begin position="2"/>
        <end position="24"/>
    </location>
</feature>
<evidence type="ECO:0000259" key="2">
    <source>
        <dbReference type="Pfam" id="PF13240"/>
    </source>
</evidence>
<dbReference type="AlphaFoldDB" id="A0A1D3L321"/>
<evidence type="ECO:0000313" key="4">
    <source>
        <dbReference type="Proteomes" id="UP000094707"/>
    </source>
</evidence>
<dbReference type="EMBL" id="LT607756">
    <property type="protein sequence ID" value="SCG85953.1"/>
    <property type="molecule type" value="Genomic_DNA"/>
</dbReference>
<dbReference type="STRING" id="118062.MCBB_1396"/>
<evidence type="ECO:0000313" key="3">
    <source>
        <dbReference type="EMBL" id="SCG85953.1"/>
    </source>
</evidence>
<dbReference type="Proteomes" id="UP000094707">
    <property type="component" value="Chromosome I"/>
</dbReference>
<keyword evidence="1" id="KW-0812">Transmembrane</keyword>
<organism evidence="3 4">
    <name type="scientific">Methanobacterium congolense</name>
    <dbReference type="NCBI Taxonomy" id="118062"/>
    <lineage>
        <taxon>Archaea</taxon>
        <taxon>Methanobacteriati</taxon>
        <taxon>Methanobacteriota</taxon>
        <taxon>Methanomada group</taxon>
        <taxon>Methanobacteria</taxon>
        <taxon>Methanobacteriales</taxon>
        <taxon>Methanobacteriaceae</taxon>
        <taxon>Methanobacterium</taxon>
    </lineage>
</organism>
<dbReference type="InterPro" id="IPR026870">
    <property type="entry name" value="Zinc_ribbon_dom"/>
</dbReference>
<keyword evidence="1" id="KW-1133">Transmembrane helix</keyword>
<proteinExistence type="predicted"/>
<keyword evidence="1" id="KW-0472">Membrane</keyword>
<dbReference type="Pfam" id="PF13240">
    <property type="entry name" value="Zn_Ribbon_1"/>
    <property type="match status" value="1"/>
</dbReference>
<dbReference type="KEGG" id="mcub:MCBB_1396"/>
<gene>
    <name evidence="3" type="ORF">MCBB_1396</name>
</gene>
<name>A0A1D3L321_9EURY</name>
<dbReference type="OrthoDB" id="71372at2157"/>
<keyword evidence="4" id="KW-1185">Reference proteome</keyword>
<accession>A0A1D3L321</accession>
<evidence type="ECO:0000256" key="1">
    <source>
        <dbReference type="SAM" id="Phobius"/>
    </source>
</evidence>
<sequence length="190" mass="20679">MKCIKCGHENDSDAKYCEKCGSTLTITESAKQDNEGMKTSTKLLILVVVVLVAGLGLTSGMLLQMNKGVVAANNTNTVNQSETVTGQATWHQVATYTEPDEGVMNFIIQGQKCKVVMTATPPMDYQQNILGVDLLKDNSALTTGLISWEPTEALTTKEKTIETSAGPGNYQVNIAVTDLQDWQVTVYDYY</sequence>